<evidence type="ECO:0000256" key="5">
    <source>
        <dbReference type="ARBA" id="ARBA00038249"/>
    </source>
</evidence>
<dbReference type="PANTHER" id="PTHR11695:SF294">
    <property type="entry name" value="RETICULON-4-INTERACTING PROTEIN 1, MITOCHONDRIAL"/>
    <property type="match status" value="1"/>
</dbReference>
<dbReference type="InterPro" id="IPR050700">
    <property type="entry name" value="YIM1/Zinc_Alcohol_DH_Fams"/>
</dbReference>
<dbReference type="InParanoid" id="G0V9S4"/>
<dbReference type="AlphaFoldDB" id="G0V9S4"/>
<evidence type="ECO:0000313" key="7">
    <source>
        <dbReference type="EMBL" id="CCC68691.1"/>
    </source>
</evidence>
<keyword evidence="4" id="KW-0496">Mitochondrion</keyword>
<proteinExistence type="inferred from homology"/>
<feature type="domain" description="Enoyl reductase (ER)" evidence="6">
    <location>
        <begin position="22"/>
        <end position="361"/>
    </location>
</feature>
<dbReference type="SMART" id="SM00829">
    <property type="entry name" value="PKS_ER"/>
    <property type="match status" value="1"/>
</dbReference>
<dbReference type="eggNOG" id="KOG1198">
    <property type="taxonomic scope" value="Eukaryota"/>
</dbReference>
<evidence type="ECO:0000256" key="2">
    <source>
        <dbReference type="ARBA" id="ARBA00004502"/>
    </source>
</evidence>
<dbReference type="HOGENOM" id="CLU_026673_3_3_1"/>
<keyword evidence="8" id="KW-1185">Reference proteome</keyword>
<dbReference type="RefSeq" id="XP_003675062.1">
    <property type="nucleotide sequence ID" value="XM_003675014.1"/>
</dbReference>
<dbReference type="OMA" id="NETPLAM"/>
<dbReference type="InterPro" id="IPR013154">
    <property type="entry name" value="ADH-like_N"/>
</dbReference>
<dbReference type="Gene3D" id="3.90.180.10">
    <property type="entry name" value="Medium-chain alcohol dehydrogenases, catalytic domain"/>
    <property type="match status" value="1"/>
</dbReference>
<dbReference type="SUPFAM" id="SSF51735">
    <property type="entry name" value="NAD(P)-binding Rossmann-fold domains"/>
    <property type="match status" value="1"/>
</dbReference>
<dbReference type="InterPro" id="IPR036291">
    <property type="entry name" value="NAD(P)-bd_dom_sf"/>
</dbReference>
<reference key="2">
    <citation type="submission" date="2011-08" db="EMBL/GenBank/DDBJ databases">
        <title>Genome sequence of Naumovozyma castellii.</title>
        <authorList>
            <person name="Gordon J.L."/>
            <person name="Armisen D."/>
            <person name="Proux-Wera E."/>
            <person name="OhEigeartaigh S.S."/>
            <person name="Byrne K.P."/>
            <person name="Wolfe K.H."/>
        </authorList>
    </citation>
    <scope>NUCLEOTIDE SEQUENCE</scope>
    <source>
        <strain>Type strain:CBS 4309</strain>
    </source>
</reference>
<dbReference type="OrthoDB" id="3509362at2759"/>
<dbReference type="FunCoup" id="G0V9S4">
    <property type="interactions" value="170"/>
</dbReference>
<evidence type="ECO:0000256" key="1">
    <source>
        <dbReference type="ARBA" id="ARBA00004173"/>
    </source>
</evidence>
<dbReference type="Proteomes" id="UP000001640">
    <property type="component" value="Chromosome 2"/>
</dbReference>
<dbReference type="GO" id="GO:0005811">
    <property type="term" value="C:lipid droplet"/>
    <property type="evidence" value="ECO:0007669"/>
    <property type="project" value="UniProtKB-SubCell"/>
</dbReference>
<dbReference type="Pfam" id="PF13602">
    <property type="entry name" value="ADH_zinc_N_2"/>
    <property type="match status" value="1"/>
</dbReference>
<reference evidence="7 8" key="1">
    <citation type="journal article" date="2011" name="Proc. Natl. Acad. Sci. U.S.A.">
        <title>Evolutionary erosion of yeast sex chromosomes by mating-type switching accidents.</title>
        <authorList>
            <person name="Gordon J.L."/>
            <person name="Armisen D."/>
            <person name="Proux-Wera E."/>
            <person name="Oheigeartaigh S.S."/>
            <person name="Byrne K.P."/>
            <person name="Wolfe K.H."/>
        </authorList>
    </citation>
    <scope>NUCLEOTIDE SEQUENCE [LARGE SCALE GENOMIC DNA]</scope>
    <source>
        <strain evidence="8">ATCC 76901 / BCRC 22586 / CBS 4309 / NBRC 1992 / NRRL Y-12630</strain>
    </source>
</reference>
<comment type="similarity">
    <text evidence="5">Belongs to the YIM1 family.</text>
</comment>
<keyword evidence="3" id="KW-0551">Lipid droplet</keyword>
<evidence type="ECO:0000259" key="6">
    <source>
        <dbReference type="SMART" id="SM00829"/>
    </source>
</evidence>
<dbReference type="CDD" id="cd08247">
    <property type="entry name" value="AST1_like"/>
    <property type="match status" value="1"/>
</dbReference>
<dbReference type="GeneID" id="96902248"/>
<dbReference type="SUPFAM" id="SSF50129">
    <property type="entry name" value="GroES-like"/>
    <property type="match status" value="1"/>
</dbReference>
<name>G0V9S4_NAUCA</name>
<comment type="subcellular location">
    <subcellularLocation>
        <location evidence="2">Lipid droplet</location>
    </subcellularLocation>
    <subcellularLocation>
        <location evidence="1">Mitochondrion</location>
    </subcellularLocation>
</comment>
<dbReference type="InterPro" id="IPR011032">
    <property type="entry name" value="GroES-like_sf"/>
</dbReference>
<evidence type="ECO:0000313" key="8">
    <source>
        <dbReference type="Proteomes" id="UP000001640"/>
    </source>
</evidence>
<evidence type="ECO:0000256" key="4">
    <source>
        <dbReference type="ARBA" id="ARBA00023128"/>
    </source>
</evidence>
<accession>G0V9S4</accession>
<gene>
    <name evidence="7" type="primary">NCAS0B06070</name>
    <name evidence="7" type="ordered locus">NCAS_0B06070</name>
</gene>
<dbReference type="Gene3D" id="3.40.50.720">
    <property type="entry name" value="NAD(P)-binding Rossmann-like Domain"/>
    <property type="match status" value="1"/>
</dbReference>
<dbReference type="PANTHER" id="PTHR11695">
    <property type="entry name" value="ALCOHOL DEHYDROGENASE RELATED"/>
    <property type="match status" value="1"/>
</dbReference>
<sequence>MSKENNIVTKRTVTFVNNATPATITETQLDLDHCFGDDEIVIAIKAAALNPVDFALHELSYPRFTSAAPKAYGRDFAGVIIRRGAKVDPKWQVGDKVNGSFNHIYGPEGSLSNYLIMNTKKQLAIDHIPATEDSDKDEFIHAAAWPLVFGTAYPALFKCGQTFNKDSRILVIGASTAVSNAFVQIAKKQLNVGTVVGICNSASVDYNKSLGFDYLVPYNQEGTIPDNVEKLMKENNIGKFDLIFDSVGSSDFFPVMDKFLKPRTENSYYVTVVGDEKINYKHPSLIGAIPYKVPFRTYNPWRKFNFAHFFCVPNKEWVDLGTRMIETGKYTPPIDSVFKLDQFQEAIDRLKSNRAKGKVIITPN</sequence>
<organism evidence="7 8">
    <name type="scientific">Naumovozyma castellii</name>
    <name type="common">Yeast</name>
    <name type="synonym">Saccharomyces castellii</name>
    <dbReference type="NCBI Taxonomy" id="27288"/>
    <lineage>
        <taxon>Eukaryota</taxon>
        <taxon>Fungi</taxon>
        <taxon>Dikarya</taxon>
        <taxon>Ascomycota</taxon>
        <taxon>Saccharomycotina</taxon>
        <taxon>Saccharomycetes</taxon>
        <taxon>Saccharomycetales</taxon>
        <taxon>Saccharomycetaceae</taxon>
        <taxon>Naumovozyma</taxon>
    </lineage>
</organism>
<evidence type="ECO:0000256" key="3">
    <source>
        <dbReference type="ARBA" id="ARBA00022677"/>
    </source>
</evidence>
<dbReference type="GO" id="GO:0005739">
    <property type="term" value="C:mitochondrion"/>
    <property type="evidence" value="ECO:0007669"/>
    <property type="project" value="UniProtKB-SubCell"/>
</dbReference>
<dbReference type="Pfam" id="PF08240">
    <property type="entry name" value="ADH_N"/>
    <property type="match status" value="1"/>
</dbReference>
<dbReference type="EMBL" id="HE576753">
    <property type="protein sequence ID" value="CCC68691.1"/>
    <property type="molecule type" value="Genomic_DNA"/>
</dbReference>
<dbReference type="KEGG" id="ncs:NCAS_0B06070"/>
<dbReference type="GO" id="GO:0016491">
    <property type="term" value="F:oxidoreductase activity"/>
    <property type="evidence" value="ECO:0007669"/>
    <property type="project" value="InterPro"/>
</dbReference>
<dbReference type="InterPro" id="IPR020843">
    <property type="entry name" value="ER"/>
</dbReference>
<dbReference type="STRING" id="1064592.G0V9S4"/>
<protein>
    <recommendedName>
        <fullName evidence="6">Enoyl reductase (ER) domain-containing protein</fullName>
    </recommendedName>
</protein>